<evidence type="ECO:0000313" key="2">
    <source>
        <dbReference type="EMBL" id="GHC74546.1"/>
    </source>
</evidence>
<gene>
    <name evidence="2" type="ORF">GCM10010136_23830</name>
</gene>
<accession>A0A8J3DTD2</accession>
<reference evidence="2" key="1">
    <citation type="journal article" date="2014" name="Int. J. Syst. Evol. Microbiol.">
        <title>Complete genome sequence of Corynebacterium casei LMG S-19264T (=DSM 44701T), isolated from a smear-ripened cheese.</title>
        <authorList>
            <consortium name="US DOE Joint Genome Institute (JGI-PGF)"/>
            <person name="Walter F."/>
            <person name="Albersmeier A."/>
            <person name="Kalinowski J."/>
            <person name="Ruckert C."/>
        </authorList>
    </citation>
    <scope>NUCLEOTIDE SEQUENCE</scope>
    <source>
        <strain evidence="2">KCTC 42097</strain>
    </source>
</reference>
<name>A0A8J3DTD2_9HYPH</name>
<evidence type="ECO:0000256" key="1">
    <source>
        <dbReference type="SAM" id="MobiDB-lite"/>
    </source>
</evidence>
<reference evidence="2" key="2">
    <citation type="submission" date="2020-09" db="EMBL/GenBank/DDBJ databases">
        <authorList>
            <person name="Sun Q."/>
            <person name="Kim S."/>
        </authorList>
    </citation>
    <scope>NUCLEOTIDE SEQUENCE</scope>
    <source>
        <strain evidence="2">KCTC 42097</strain>
    </source>
</reference>
<keyword evidence="3" id="KW-1185">Reference proteome</keyword>
<dbReference type="EMBL" id="BMZO01000007">
    <property type="protein sequence ID" value="GHC74546.1"/>
    <property type="molecule type" value="Genomic_DNA"/>
</dbReference>
<evidence type="ECO:0000313" key="3">
    <source>
        <dbReference type="Proteomes" id="UP000641137"/>
    </source>
</evidence>
<dbReference type="AlphaFoldDB" id="A0A8J3DTD2"/>
<sequence>MLPSSRIRDEGSGNAASHNIASGHHGSFRQIKQRPLQTANCRPARRGQPLYKRWIDQIEAEVYNAGTKHWPAGYPGTGDLHESTNAWGAGSDKTFSMSLGEDTIIGNKARKSVLSNICINQRIGES</sequence>
<organism evidence="2 3">
    <name type="scientific">Limoniibacter endophyticus</name>
    <dbReference type="NCBI Taxonomy" id="1565040"/>
    <lineage>
        <taxon>Bacteria</taxon>
        <taxon>Pseudomonadati</taxon>
        <taxon>Pseudomonadota</taxon>
        <taxon>Alphaproteobacteria</taxon>
        <taxon>Hyphomicrobiales</taxon>
        <taxon>Bartonellaceae</taxon>
        <taxon>Limoniibacter</taxon>
    </lineage>
</organism>
<dbReference type="Proteomes" id="UP000641137">
    <property type="component" value="Unassembled WGS sequence"/>
</dbReference>
<protein>
    <submittedName>
        <fullName evidence="2">Uncharacterized protein</fullName>
    </submittedName>
</protein>
<feature type="compositionally biased region" description="Basic and acidic residues" evidence="1">
    <location>
        <begin position="1"/>
        <end position="11"/>
    </location>
</feature>
<proteinExistence type="predicted"/>
<comment type="caution">
    <text evidence="2">The sequence shown here is derived from an EMBL/GenBank/DDBJ whole genome shotgun (WGS) entry which is preliminary data.</text>
</comment>
<feature type="region of interest" description="Disordered" evidence="1">
    <location>
        <begin position="1"/>
        <end position="44"/>
    </location>
</feature>